<name>A0AAV7UYH5_PLEWA</name>
<evidence type="ECO:0000313" key="1">
    <source>
        <dbReference type="EMBL" id="KAJ1193436.1"/>
    </source>
</evidence>
<proteinExistence type="predicted"/>
<protein>
    <submittedName>
        <fullName evidence="1">Uncharacterized protein</fullName>
    </submittedName>
</protein>
<dbReference type="Proteomes" id="UP001066276">
    <property type="component" value="Chromosome 2_2"/>
</dbReference>
<dbReference type="AlphaFoldDB" id="A0AAV7UYH5"/>
<reference evidence="1" key="1">
    <citation type="journal article" date="2022" name="bioRxiv">
        <title>Sequencing and chromosome-scale assembly of the giantPleurodeles waltlgenome.</title>
        <authorList>
            <person name="Brown T."/>
            <person name="Elewa A."/>
            <person name="Iarovenko S."/>
            <person name="Subramanian E."/>
            <person name="Araus A.J."/>
            <person name="Petzold A."/>
            <person name="Susuki M."/>
            <person name="Suzuki K.-i.T."/>
            <person name="Hayashi T."/>
            <person name="Toyoda A."/>
            <person name="Oliveira C."/>
            <person name="Osipova E."/>
            <person name="Leigh N.D."/>
            <person name="Simon A."/>
            <person name="Yun M.H."/>
        </authorList>
    </citation>
    <scope>NUCLEOTIDE SEQUENCE</scope>
    <source>
        <strain evidence="1">20211129_DDA</strain>
        <tissue evidence="1">Liver</tissue>
    </source>
</reference>
<sequence length="92" mass="10299">MYRPGTVANLIKDPVVEWKDSESTNAAIPGAHCGLGLALVGCWENLKAHREGETEEIPVSGHNTFPFTSFLHEKLMFPGHDNGTSEYWESRW</sequence>
<organism evidence="1 2">
    <name type="scientific">Pleurodeles waltl</name>
    <name type="common">Iberian ribbed newt</name>
    <dbReference type="NCBI Taxonomy" id="8319"/>
    <lineage>
        <taxon>Eukaryota</taxon>
        <taxon>Metazoa</taxon>
        <taxon>Chordata</taxon>
        <taxon>Craniata</taxon>
        <taxon>Vertebrata</taxon>
        <taxon>Euteleostomi</taxon>
        <taxon>Amphibia</taxon>
        <taxon>Batrachia</taxon>
        <taxon>Caudata</taxon>
        <taxon>Salamandroidea</taxon>
        <taxon>Salamandridae</taxon>
        <taxon>Pleurodelinae</taxon>
        <taxon>Pleurodeles</taxon>
    </lineage>
</organism>
<comment type="caution">
    <text evidence="1">The sequence shown here is derived from an EMBL/GenBank/DDBJ whole genome shotgun (WGS) entry which is preliminary data.</text>
</comment>
<dbReference type="EMBL" id="JANPWB010000004">
    <property type="protein sequence ID" value="KAJ1193436.1"/>
    <property type="molecule type" value="Genomic_DNA"/>
</dbReference>
<accession>A0AAV7UYH5</accession>
<gene>
    <name evidence="1" type="ORF">NDU88_002734</name>
</gene>
<evidence type="ECO:0000313" key="2">
    <source>
        <dbReference type="Proteomes" id="UP001066276"/>
    </source>
</evidence>
<keyword evidence="2" id="KW-1185">Reference proteome</keyword>